<reference evidence="3 4" key="1">
    <citation type="journal article" date="2008" name="PLoS ONE">
        <title>Genome sequence of the saprophyte Leptospira biflexa provides insights into the evolution of Leptospira and the pathogenesis of leptospirosis.</title>
        <authorList>
            <person name="Picardeau M."/>
            <person name="Bulach D.M."/>
            <person name="Bouchier C."/>
            <person name="Zuerner R.L."/>
            <person name="Zidane N."/>
            <person name="Wilson P.J."/>
            <person name="Creno S."/>
            <person name="Kuczek E.S."/>
            <person name="Bommezzadri S."/>
            <person name="Davis J.C."/>
            <person name="McGrath A."/>
            <person name="Johnson M.J."/>
            <person name="Boursaux-Eude C."/>
            <person name="Seemann T."/>
            <person name="Rouy Z."/>
            <person name="Coppel R.L."/>
            <person name="Rood J.I."/>
            <person name="Lajus A."/>
            <person name="Davies J.K."/>
            <person name="Medigue C."/>
            <person name="Adler B."/>
        </authorList>
    </citation>
    <scope>NUCLEOTIDE SEQUENCE [LARGE SCALE GENOMIC DNA]</scope>
    <source>
        <strain evidence="4">Patoc 1 / ATCC 23582 / Paris</strain>
    </source>
</reference>
<comment type="catalytic activity">
    <reaction evidence="1">
        <text>ATP + protein L-histidine = ADP + protein N-phospho-L-histidine.</text>
        <dbReference type="EC" id="2.7.13.3"/>
    </reaction>
</comment>
<evidence type="ECO:0000313" key="3">
    <source>
        <dbReference type="EMBL" id="ABZ96604.1"/>
    </source>
</evidence>
<dbReference type="OrthoDB" id="2521613at2"/>
<dbReference type="EMBL" id="CP000786">
    <property type="protein sequence ID" value="ABZ96604.1"/>
    <property type="molecule type" value="Genomic_DNA"/>
</dbReference>
<evidence type="ECO:0000313" key="4">
    <source>
        <dbReference type="Proteomes" id="UP000001847"/>
    </source>
</evidence>
<evidence type="ECO:0000256" key="2">
    <source>
        <dbReference type="ARBA" id="ARBA00012438"/>
    </source>
</evidence>
<accession>B0SJ36</accession>
<dbReference type="Gene3D" id="1.10.287.130">
    <property type="match status" value="1"/>
</dbReference>
<evidence type="ECO:0000256" key="1">
    <source>
        <dbReference type="ARBA" id="ARBA00000085"/>
    </source>
</evidence>
<dbReference type="Proteomes" id="UP000001847">
    <property type="component" value="Chromosome I"/>
</dbReference>
<dbReference type="InterPro" id="IPR003661">
    <property type="entry name" value="HisK_dim/P_dom"/>
</dbReference>
<dbReference type="InterPro" id="IPR036097">
    <property type="entry name" value="HisK_dim/P_sf"/>
</dbReference>
<dbReference type="BioCyc" id="LBIF456481:LEPBI_RS02275-MONOMER"/>
<dbReference type="CDD" id="cd00082">
    <property type="entry name" value="HisKA"/>
    <property type="match status" value="1"/>
</dbReference>
<dbReference type="HOGENOM" id="CLU_1341877_0_0_12"/>
<proteinExistence type="predicted"/>
<dbReference type="KEGG" id="lbi:LEPBI_I0466"/>
<dbReference type="STRING" id="456481.LEPBI_I0466"/>
<dbReference type="EC" id="2.7.13.3" evidence="2"/>
<dbReference type="GO" id="GO:0000155">
    <property type="term" value="F:phosphorelay sensor kinase activity"/>
    <property type="evidence" value="ECO:0007669"/>
    <property type="project" value="InterPro"/>
</dbReference>
<sequence>MNQLLEFKLNELTDAQEKILISEKLATIGNLTAGMAHELNTPLTAIISSNATIEEFLKINFQKIVNKVFAFSEEDRERFHTLQKVYTQIKNEYLNENQENDLKKEIQVKYAKSLQSIDPNETEEIVSLIIDSFAYLLGENLNSILGTKKQKEILSLSVNVANLFESSYVISIASERFTNVVKSLKKYLISDDGPMDQSDLFGRR</sequence>
<gene>
    <name evidence="3" type="ordered locus">LEPBI_I0466</name>
</gene>
<dbReference type="AlphaFoldDB" id="B0SJ36"/>
<name>B0SJ36_LEPBP</name>
<organism evidence="3 4">
    <name type="scientific">Leptospira biflexa serovar Patoc (strain Patoc 1 / ATCC 23582 / Paris)</name>
    <dbReference type="NCBI Taxonomy" id="456481"/>
    <lineage>
        <taxon>Bacteria</taxon>
        <taxon>Pseudomonadati</taxon>
        <taxon>Spirochaetota</taxon>
        <taxon>Spirochaetia</taxon>
        <taxon>Leptospirales</taxon>
        <taxon>Leptospiraceae</taxon>
        <taxon>Leptospira</taxon>
    </lineage>
</organism>
<dbReference type="RefSeq" id="WP_012387491.1">
    <property type="nucleotide sequence ID" value="NC_010602.1"/>
</dbReference>
<protein>
    <recommendedName>
        <fullName evidence="2">histidine kinase</fullName>
        <ecNumber evidence="2">2.7.13.3</ecNumber>
    </recommendedName>
</protein>
<keyword evidence="4" id="KW-1185">Reference proteome</keyword>
<dbReference type="SUPFAM" id="SSF47384">
    <property type="entry name" value="Homodimeric domain of signal transducing histidine kinase"/>
    <property type="match status" value="1"/>
</dbReference>